<dbReference type="STRING" id="690567.2251"/>
<dbReference type="PROSITE" id="PS00859">
    <property type="entry name" value="GTP_CYCLOHYDROL_1_1"/>
    <property type="match status" value="1"/>
</dbReference>
<dbReference type="GO" id="GO:0006730">
    <property type="term" value="P:one-carbon metabolic process"/>
    <property type="evidence" value="ECO:0007669"/>
    <property type="project" value="UniProtKB-UniRule"/>
</dbReference>
<dbReference type="FunFam" id="1.10.286.10:FF:000001">
    <property type="entry name" value="GTP cyclohydrolase 1"/>
    <property type="match status" value="1"/>
</dbReference>
<dbReference type="InterPro" id="IPR043134">
    <property type="entry name" value="GTP-CH-I_N"/>
</dbReference>
<evidence type="ECO:0000256" key="5">
    <source>
        <dbReference type="HAMAP-Rule" id="MF_00223"/>
    </source>
</evidence>
<dbReference type="FunFam" id="3.30.1130.10:FF:000001">
    <property type="entry name" value="GTP cyclohydrolase 1"/>
    <property type="match status" value="1"/>
</dbReference>
<dbReference type="Gene3D" id="1.10.286.10">
    <property type="match status" value="1"/>
</dbReference>
<dbReference type="NCBIfam" id="NF006825">
    <property type="entry name" value="PRK09347.1-2"/>
    <property type="match status" value="1"/>
</dbReference>
<comment type="subunit">
    <text evidence="5">Homopolymer.</text>
</comment>
<dbReference type="GO" id="GO:0046654">
    <property type="term" value="P:tetrahydrofolate biosynthetic process"/>
    <property type="evidence" value="ECO:0007669"/>
    <property type="project" value="UniProtKB-UniRule"/>
</dbReference>
<sequence>MDKQDNNRLKIEAAFKQILEAIGEDPQREGVVNTPARVARMYDELFWGMKVDPRKYLDVSFTEYHDELVLVKDIPIYSMCEHHFLPFYGVAHIAYIPKGGKVVGISKLARVAEAYARRPQLQERLTSQIADCIYETLEPMGVGVVIQAEHMCMTMRGIKKPGSLTVTSAVRGIFETRPQTRAELLTLILK</sequence>
<organism evidence="7 8">
    <name type="scientific">Syntrophomonas zehnderi OL-4</name>
    <dbReference type="NCBI Taxonomy" id="690567"/>
    <lineage>
        <taxon>Bacteria</taxon>
        <taxon>Bacillati</taxon>
        <taxon>Bacillota</taxon>
        <taxon>Clostridia</taxon>
        <taxon>Eubacteriales</taxon>
        <taxon>Syntrophomonadaceae</taxon>
        <taxon>Syntrophomonas</taxon>
    </lineage>
</organism>
<dbReference type="NCBIfam" id="NF006826">
    <property type="entry name" value="PRK09347.1-3"/>
    <property type="match status" value="1"/>
</dbReference>
<feature type="domain" description="GTP cyclohydrolase I" evidence="6">
    <location>
        <begin position="11"/>
        <end position="188"/>
    </location>
</feature>
<dbReference type="GO" id="GO:0008270">
    <property type="term" value="F:zinc ion binding"/>
    <property type="evidence" value="ECO:0007669"/>
    <property type="project" value="UniProtKB-UniRule"/>
</dbReference>
<protein>
    <recommendedName>
        <fullName evidence="5">GTP cyclohydrolase 1</fullName>
        <ecNumber evidence="5">3.5.4.16</ecNumber>
    </recommendedName>
    <alternativeName>
        <fullName evidence="5">GTP cyclohydrolase I</fullName>
        <shortName evidence="5">GTP-CH-I</shortName>
    </alternativeName>
</protein>
<keyword evidence="5" id="KW-0547">Nucleotide-binding</keyword>
<feature type="binding site" evidence="5">
    <location>
        <position position="152"/>
    </location>
    <ligand>
        <name>Zn(2+)</name>
        <dbReference type="ChEBI" id="CHEBI:29105"/>
    </ligand>
</feature>
<dbReference type="EC" id="3.5.4.16" evidence="5"/>
<accession>A0A0E3W3M8</accession>
<comment type="similarity">
    <text evidence="5">Belongs to the GTP cyclohydrolase I family.</text>
</comment>
<evidence type="ECO:0000256" key="2">
    <source>
        <dbReference type="ARBA" id="ARBA00005080"/>
    </source>
</evidence>
<evidence type="ECO:0000256" key="1">
    <source>
        <dbReference type="ARBA" id="ARBA00001052"/>
    </source>
</evidence>
<dbReference type="GO" id="GO:0005525">
    <property type="term" value="F:GTP binding"/>
    <property type="evidence" value="ECO:0007669"/>
    <property type="project" value="UniProtKB-KW"/>
</dbReference>
<evidence type="ECO:0000313" key="7">
    <source>
        <dbReference type="EMBL" id="CFX93813.1"/>
    </source>
</evidence>
<dbReference type="InterPro" id="IPR043133">
    <property type="entry name" value="GTP-CH-I_C/QueF"/>
</dbReference>
<dbReference type="GO" id="GO:0006729">
    <property type="term" value="P:tetrahydrobiopterin biosynthetic process"/>
    <property type="evidence" value="ECO:0007669"/>
    <property type="project" value="TreeGrafter"/>
</dbReference>
<dbReference type="AlphaFoldDB" id="A0A0E3W3M8"/>
<dbReference type="RefSeq" id="WP_046498938.1">
    <property type="nucleotide sequence ID" value="NZ_CGIH01000038.1"/>
</dbReference>
<dbReference type="HAMAP" id="MF_00223">
    <property type="entry name" value="FolE"/>
    <property type="match status" value="1"/>
</dbReference>
<keyword evidence="4 5" id="KW-0378">Hydrolase</keyword>
<reference evidence="7 8" key="1">
    <citation type="submission" date="2015-03" db="EMBL/GenBank/DDBJ databases">
        <authorList>
            <person name="Murphy D."/>
        </authorList>
    </citation>
    <scope>NUCLEOTIDE SEQUENCE [LARGE SCALE GENOMIC DNA]</scope>
    <source>
        <strain evidence="7 8">OL-4</strain>
    </source>
</reference>
<dbReference type="PANTHER" id="PTHR11109">
    <property type="entry name" value="GTP CYCLOHYDROLASE I"/>
    <property type="match status" value="1"/>
</dbReference>
<name>A0A0E3W3M8_9FIRM</name>
<feature type="binding site" evidence="5">
    <location>
        <position position="80"/>
    </location>
    <ligand>
        <name>Zn(2+)</name>
        <dbReference type="ChEBI" id="CHEBI:29105"/>
    </ligand>
</feature>
<dbReference type="NCBIfam" id="TIGR00063">
    <property type="entry name" value="folE"/>
    <property type="match status" value="1"/>
</dbReference>
<evidence type="ECO:0000259" key="6">
    <source>
        <dbReference type="Pfam" id="PF01227"/>
    </source>
</evidence>
<keyword evidence="3 5" id="KW-0554">One-carbon metabolism</keyword>
<dbReference type="InterPro" id="IPR001474">
    <property type="entry name" value="GTP_CycHdrlase_I"/>
</dbReference>
<keyword evidence="5" id="KW-0862">Zinc</keyword>
<dbReference type="InterPro" id="IPR018234">
    <property type="entry name" value="GTP_CycHdrlase_I_CS"/>
</dbReference>
<dbReference type="Gene3D" id="3.30.1130.10">
    <property type="match status" value="1"/>
</dbReference>
<comment type="catalytic activity">
    <reaction evidence="1 5">
        <text>GTP + H2O = 7,8-dihydroneopterin 3'-triphosphate + formate + H(+)</text>
        <dbReference type="Rhea" id="RHEA:17473"/>
        <dbReference type="ChEBI" id="CHEBI:15377"/>
        <dbReference type="ChEBI" id="CHEBI:15378"/>
        <dbReference type="ChEBI" id="CHEBI:15740"/>
        <dbReference type="ChEBI" id="CHEBI:37565"/>
        <dbReference type="ChEBI" id="CHEBI:58462"/>
        <dbReference type="EC" id="3.5.4.16"/>
    </reaction>
</comment>
<dbReference type="SUPFAM" id="SSF55620">
    <property type="entry name" value="Tetrahydrobiopterin biosynthesis enzymes-like"/>
    <property type="match status" value="1"/>
</dbReference>
<keyword evidence="5" id="KW-0342">GTP-binding</keyword>
<dbReference type="Proteomes" id="UP000045545">
    <property type="component" value="Unassembled WGS sequence"/>
</dbReference>
<dbReference type="InterPro" id="IPR020602">
    <property type="entry name" value="GTP_CycHdrlase_I_dom"/>
</dbReference>
<keyword evidence="5" id="KW-0479">Metal-binding</keyword>
<dbReference type="PROSITE" id="PS00860">
    <property type="entry name" value="GTP_CYCLOHYDROL_1_2"/>
    <property type="match status" value="1"/>
</dbReference>
<dbReference type="PANTHER" id="PTHR11109:SF7">
    <property type="entry name" value="GTP CYCLOHYDROLASE 1"/>
    <property type="match status" value="1"/>
</dbReference>
<comment type="pathway">
    <text evidence="2 5">Cofactor biosynthesis; 7,8-dihydroneopterin triphosphate biosynthesis; 7,8-dihydroneopterin triphosphate from GTP: step 1/1.</text>
</comment>
<dbReference type="GO" id="GO:0005737">
    <property type="term" value="C:cytoplasm"/>
    <property type="evidence" value="ECO:0007669"/>
    <property type="project" value="TreeGrafter"/>
</dbReference>
<dbReference type="GO" id="GO:0003934">
    <property type="term" value="F:GTP cyclohydrolase I activity"/>
    <property type="evidence" value="ECO:0007669"/>
    <property type="project" value="UniProtKB-UniRule"/>
</dbReference>
<dbReference type="UniPathway" id="UPA00848">
    <property type="reaction ID" value="UER00151"/>
</dbReference>
<evidence type="ECO:0000256" key="3">
    <source>
        <dbReference type="ARBA" id="ARBA00022563"/>
    </source>
</evidence>
<evidence type="ECO:0000313" key="8">
    <source>
        <dbReference type="Proteomes" id="UP000045545"/>
    </source>
</evidence>
<evidence type="ECO:0000256" key="4">
    <source>
        <dbReference type="ARBA" id="ARBA00022801"/>
    </source>
</evidence>
<gene>
    <name evidence="5" type="primary">folE</name>
    <name evidence="7" type="ORF">2251</name>
</gene>
<feature type="binding site" evidence="5">
    <location>
        <position position="83"/>
    </location>
    <ligand>
        <name>Zn(2+)</name>
        <dbReference type="ChEBI" id="CHEBI:29105"/>
    </ligand>
</feature>
<dbReference type="Pfam" id="PF01227">
    <property type="entry name" value="GTP_cyclohydroI"/>
    <property type="match status" value="1"/>
</dbReference>
<dbReference type="EMBL" id="CGIH01000038">
    <property type="protein sequence ID" value="CFX93813.1"/>
    <property type="molecule type" value="Genomic_DNA"/>
</dbReference>
<keyword evidence="8" id="KW-1185">Reference proteome</keyword>
<proteinExistence type="inferred from homology"/>